<dbReference type="RefSeq" id="WP_270879184.1">
    <property type="nucleotide sequence ID" value="NZ_JAQFVF010000023.1"/>
</dbReference>
<evidence type="ECO:0008006" key="4">
    <source>
        <dbReference type="Google" id="ProtNLM"/>
    </source>
</evidence>
<evidence type="ECO:0000313" key="2">
    <source>
        <dbReference type="EMBL" id="MFC5452924.1"/>
    </source>
</evidence>
<gene>
    <name evidence="2" type="ORF">ACFPOG_32450</name>
</gene>
<evidence type="ECO:0000256" key="1">
    <source>
        <dbReference type="SAM" id="Phobius"/>
    </source>
</evidence>
<comment type="caution">
    <text evidence="2">The sequence shown here is derived from an EMBL/GenBank/DDBJ whole genome shotgun (WGS) entry which is preliminary data.</text>
</comment>
<reference evidence="3" key="1">
    <citation type="journal article" date="2019" name="Int. J. Syst. Evol. Microbiol.">
        <title>The Global Catalogue of Microorganisms (GCM) 10K type strain sequencing project: providing services to taxonomists for standard genome sequencing and annotation.</title>
        <authorList>
            <consortium name="The Broad Institute Genomics Platform"/>
            <consortium name="The Broad Institute Genome Sequencing Center for Infectious Disease"/>
            <person name="Wu L."/>
            <person name="Ma J."/>
        </authorList>
    </citation>
    <scope>NUCLEOTIDE SEQUENCE [LARGE SCALE GENOMIC DNA]</scope>
    <source>
        <strain evidence="3">KACC 11904</strain>
    </source>
</reference>
<keyword evidence="1" id="KW-1133">Transmembrane helix</keyword>
<accession>A0ABW0KI36</accession>
<evidence type="ECO:0000313" key="3">
    <source>
        <dbReference type="Proteomes" id="UP001596044"/>
    </source>
</evidence>
<feature type="transmembrane region" description="Helical" evidence="1">
    <location>
        <begin position="54"/>
        <end position="72"/>
    </location>
</feature>
<protein>
    <recommendedName>
        <fullName evidence="4">DUF2642 domain-containing protein</fullName>
    </recommendedName>
</protein>
<keyword evidence="1" id="KW-0472">Membrane</keyword>
<organism evidence="2 3">
    <name type="scientific">Paenibacillus aestuarii</name>
    <dbReference type="NCBI Taxonomy" id="516965"/>
    <lineage>
        <taxon>Bacteria</taxon>
        <taxon>Bacillati</taxon>
        <taxon>Bacillota</taxon>
        <taxon>Bacilli</taxon>
        <taxon>Bacillales</taxon>
        <taxon>Paenibacillaceae</taxon>
        <taxon>Paenibacillus</taxon>
    </lineage>
</organism>
<dbReference type="EMBL" id="JBHSMJ010000065">
    <property type="protein sequence ID" value="MFC5452924.1"/>
    <property type="molecule type" value="Genomic_DNA"/>
</dbReference>
<proteinExistence type="predicted"/>
<keyword evidence="3" id="KW-1185">Reference proteome</keyword>
<name>A0ABW0KI36_9BACL</name>
<sequence>MNRSENYKLCKRYLHRQVRIKTTKGTFTGTIVKVDNNKVYLKTVRPGNKAHVSFFPFIIPLVLFDLLAIALLDTRPFFPFGRC</sequence>
<dbReference type="Proteomes" id="UP001596044">
    <property type="component" value="Unassembled WGS sequence"/>
</dbReference>
<keyword evidence="1" id="KW-0812">Transmembrane</keyword>